<evidence type="ECO:0000313" key="2">
    <source>
        <dbReference type="Proteomes" id="UP000265200"/>
    </source>
</evidence>
<reference evidence="1 2" key="2">
    <citation type="submission" date="2017-04" db="EMBL/GenBank/DDBJ databases">
        <title>CpG methylation of centromeres and impact of large insertions on vertebrate speciation.</title>
        <authorList>
            <person name="Ichikawa K."/>
            <person name="Yoshimura J."/>
            <person name="Morishita S."/>
        </authorList>
    </citation>
    <scope>NUCLEOTIDE SEQUENCE</scope>
    <source>
        <strain evidence="1 2">HSOK</strain>
    </source>
</reference>
<dbReference type="Proteomes" id="UP000265200">
    <property type="component" value="Chromosome 15"/>
</dbReference>
<name>A0A3P9HU56_ORYLA</name>
<organism evidence="1 2">
    <name type="scientific">Oryzias latipes</name>
    <name type="common">Japanese rice fish</name>
    <name type="synonym">Japanese killifish</name>
    <dbReference type="NCBI Taxonomy" id="8090"/>
    <lineage>
        <taxon>Eukaryota</taxon>
        <taxon>Metazoa</taxon>
        <taxon>Chordata</taxon>
        <taxon>Craniata</taxon>
        <taxon>Vertebrata</taxon>
        <taxon>Euteleostomi</taxon>
        <taxon>Actinopterygii</taxon>
        <taxon>Neopterygii</taxon>
        <taxon>Teleostei</taxon>
        <taxon>Neoteleostei</taxon>
        <taxon>Acanthomorphata</taxon>
        <taxon>Ovalentaria</taxon>
        <taxon>Atherinomorphae</taxon>
        <taxon>Beloniformes</taxon>
        <taxon>Adrianichthyidae</taxon>
        <taxon>Oryziinae</taxon>
        <taxon>Oryzias</taxon>
    </lineage>
</organism>
<dbReference type="Ensembl" id="ENSORLT00015032115.1">
    <property type="protein sequence ID" value="ENSORLP00015011228.1"/>
    <property type="gene ID" value="ENSORLG00015012011.1"/>
</dbReference>
<sequence length="511" mass="57527">MESYKVRLILTEQDIRKLSLDAKPKNVEELKIKIKEKCDLQYDFNVMYEDSDFDNAFCNLEDIGDLPASRATVKVIPLLVTASTTSMSDDSCVSNDTVIMPTDSSSTRHNPWPEIFEIPDFSVDVEFRLRQSNLQYLRDQTYLSVTRDMKHSILEKLAETIYKFDAYPNNERINSVALALINKHPCLKEQGSPDGCSSWKHSLKFKMGNYRTKLRKAGCVEVGVNGGKTGGPGMAAKGLKRPKRSEVNYLPEHPEGQNGDSLEAVRQLLVEEMRKVNPSGTFIASKMDLTFSMRRHEIVDAETPVKTLMERWPALFTERQVFAEFNRIVTTDLHSNFYGAVDRYTPRFVTIFKSKKGTVGEKLDELMQQMNTAKEADVTAMRTLVLRGLPILLGDDASNFYNTCNACEVDGWPQVSIGVLTVIDEEEPLIPNKPYLDPVSTAVIVEGGIVLDNLQNLPQAICILFGLSYGLNLEYPKGMINTFNFIQKVMLGLGQNKLPPKLQSLKNLLLS</sequence>
<evidence type="ECO:0000313" key="1">
    <source>
        <dbReference type="Ensembl" id="ENSORLP00015011228.1"/>
    </source>
</evidence>
<reference key="1">
    <citation type="journal article" date="2007" name="Nature">
        <title>The medaka draft genome and insights into vertebrate genome evolution.</title>
        <authorList>
            <person name="Kasahara M."/>
            <person name="Naruse K."/>
            <person name="Sasaki S."/>
            <person name="Nakatani Y."/>
            <person name="Qu W."/>
            <person name="Ahsan B."/>
            <person name="Yamada T."/>
            <person name="Nagayasu Y."/>
            <person name="Doi K."/>
            <person name="Kasai Y."/>
            <person name="Jindo T."/>
            <person name="Kobayashi D."/>
            <person name="Shimada A."/>
            <person name="Toyoda A."/>
            <person name="Kuroki Y."/>
            <person name="Fujiyama A."/>
            <person name="Sasaki T."/>
            <person name="Shimizu A."/>
            <person name="Asakawa S."/>
            <person name="Shimizu N."/>
            <person name="Hashimoto S."/>
            <person name="Yang J."/>
            <person name="Lee Y."/>
            <person name="Matsushima K."/>
            <person name="Sugano S."/>
            <person name="Sakaizumi M."/>
            <person name="Narita T."/>
            <person name="Ohishi K."/>
            <person name="Haga S."/>
            <person name="Ohta F."/>
            <person name="Nomoto H."/>
            <person name="Nogata K."/>
            <person name="Morishita T."/>
            <person name="Endo T."/>
            <person name="Shin-I T."/>
            <person name="Takeda H."/>
            <person name="Morishita S."/>
            <person name="Kohara Y."/>
        </authorList>
    </citation>
    <scope>NUCLEOTIDE SEQUENCE [LARGE SCALE GENOMIC DNA]</scope>
    <source>
        <strain>Hd-rR</strain>
    </source>
</reference>
<dbReference type="PANTHER" id="PTHR31025:SF19">
    <property type="entry name" value="SI:CH73-42K18.1-RELATED"/>
    <property type="match status" value="1"/>
</dbReference>
<accession>A0A3P9HU56</accession>
<dbReference type="AlphaFoldDB" id="A0A3P9HU56"/>
<reference evidence="1" key="3">
    <citation type="submission" date="2025-08" db="UniProtKB">
        <authorList>
            <consortium name="Ensembl"/>
        </authorList>
    </citation>
    <scope>IDENTIFICATION</scope>
    <source>
        <strain evidence="1">HSOK</strain>
    </source>
</reference>
<protein>
    <submittedName>
        <fullName evidence="1">Uncharacterized LOC101164885</fullName>
    </submittedName>
</protein>
<dbReference type="PANTHER" id="PTHR31025">
    <property type="entry name" value="SI:CH211-196P9.1-RELATED"/>
    <property type="match status" value="1"/>
</dbReference>
<reference evidence="1" key="4">
    <citation type="submission" date="2025-09" db="UniProtKB">
        <authorList>
            <consortium name="Ensembl"/>
        </authorList>
    </citation>
    <scope>IDENTIFICATION</scope>
    <source>
        <strain evidence="1">HSOK</strain>
    </source>
</reference>
<proteinExistence type="predicted"/>